<accession>A0AAV3PW56</accession>
<organism evidence="1 2">
    <name type="scientific">Lithospermum erythrorhizon</name>
    <name type="common">Purple gromwell</name>
    <name type="synonym">Lithospermum officinale var. erythrorhizon</name>
    <dbReference type="NCBI Taxonomy" id="34254"/>
    <lineage>
        <taxon>Eukaryota</taxon>
        <taxon>Viridiplantae</taxon>
        <taxon>Streptophyta</taxon>
        <taxon>Embryophyta</taxon>
        <taxon>Tracheophyta</taxon>
        <taxon>Spermatophyta</taxon>
        <taxon>Magnoliopsida</taxon>
        <taxon>eudicotyledons</taxon>
        <taxon>Gunneridae</taxon>
        <taxon>Pentapetalae</taxon>
        <taxon>asterids</taxon>
        <taxon>lamiids</taxon>
        <taxon>Boraginales</taxon>
        <taxon>Boraginaceae</taxon>
        <taxon>Boraginoideae</taxon>
        <taxon>Lithospermeae</taxon>
        <taxon>Lithospermum</taxon>
    </lineage>
</organism>
<dbReference type="AlphaFoldDB" id="A0AAV3PW56"/>
<keyword evidence="2" id="KW-1185">Reference proteome</keyword>
<evidence type="ECO:0000313" key="2">
    <source>
        <dbReference type="Proteomes" id="UP001454036"/>
    </source>
</evidence>
<reference evidence="1 2" key="1">
    <citation type="submission" date="2024-01" db="EMBL/GenBank/DDBJ databases">
        <title>The complete chloroplast genome sequence of Lithospermum erythrorhizon: insights into the phylogenetic relationship among Boraginaceae species and the maternal lineages of purple gromwells.</title>
        <authorList>
            <person name="Okada T."/>
            <person name="Watanabe K."/>
        </authorList>
    </citation>
    <scope>NUCLEOTIDE SEQUENCE [LARGE SCALE GENOMIC DNA]</scope>
</reference>
<name>A0AAV3PW56_LITER</name>
<dbReference type="Proteomes" id="UP001454036">
    <property type="component" value="Unassembled WGS sequence"/>
</dbReference>
<gene>
    <name evidence="1" type="ORF">LIER_12510</name>
</gene>
<dbReference type="PANTHER" id="PTHR38223">
    <property type="match status" value="1"/>
</dbReference>
<protein>
    <submittedName>
        <fullName evidence="1">Uncharacterized protein</fullName>
    </submittedName>
</protein>
<evidence type="ECO:0000313" key="1">
    <source>
        <dbReference type="EMBL" id="GAA0154565.1"/>
    </source>
</evidence>
<comment type="caution">
    <text evidence="1">The sequence shown here is derived from an EMBL/GenBank/DDBJ whole genome shotgun (WGS) entry which is preliminary data.</text>
</comment>
<dbReference type="PANTHER" id="PTHR38223:SF4">
    <property type="match status" value="1"/>
</dbReference>
<proteinExistence type="predicted"/>
<sequence>MAGLQYNFFPTDFFFPRQQTISRDTNGVQQVPLIKSRNSEDVDDMSTQIRTNSGTKTLKAVSNPASLALLRIKKQNQESNQ</sequence>
<dbReference type="EMBL" id="BAABME010002423">
    <property type="protein sequence ID" value="GAA0154565.1"/>
    <property type="molecule type" value="Genomic_DNA"/>
</dbReference>